<sequence length="653" mass="75405">MSNYFFKALYSSILLFGLLGSLFGQTRLSVDINDPVYTLIEVGEVKGLITKISQVKPYTRQDIYRFLSQMKAREYELSANERTILDAYLARFRPSFNPSPKDLASAGWAGAFAFGNQYGHAKLGLRVGGHFQFAAEDPKAIYASIPAEFYVEGDFLNSMFSYYVNLIMNTGKNSPFPFAHHGEHVAMGMGFWQRFFGEPKSSEIWNTTTMDKWAQALEMTPEIAGQFWDDRILLRAGILRNREINTGLILSRHAATFAAFEFGIRPIEWFNFYYITGGLTGGRNTLGKDMRDTEFHNDRLVQNSKMFSYHLGEFFISDYFYLNVWESVIWGSRMEVAYLVPISVFMIAQNLIGDHDNIAFGFGASTIIPKIGKIEANIMLDEFQGKNILVSPRNMMAWDIGLRAHIPWLPFSQFSFKYSHIGPYVYTHYPQNYAQMGQNRSGDNVLIDTGYSNRGKSLGSFLKPNSDEFKFAFDTMILPGLSFSLGYSLVRHGNSAPHKYYLGKDGFYYSQEEKDQRNDDSFFRGEVWAWDRDDITGELNGFLDYRRWDQLKWNRHFTKDAIYDWTNALSLNFAYDMRFIPLHNKEGVRREIPIVLRFGYTFAHTFYDFNNKGFSHIKDEDFADAMAWAGRFGYTYETTIKNIFTFSVSLYPR</sequence>
<proteinExistence type="predicted"/>
<organism evidence="1 2">
    <name type="scientific">Entomospira nematocerorum</name>
    <dbReference type="NCBI Taxonomy" id="2719987"/>
    <lineage>
        <taxon>Bacteria</taxon>
        <taxon>Pseudomonadati</taxon>
        <taxon>Spirochaetota</taxon>
        <taxon>Spirochaetia</taxon>
        <taxon>Spirochaetales</taxon>
        <taxon>Spirochaetaceae</taxon>
        <taxon>Entomospira</taxon>
    </lineage>
</organism>
<dbReference type="EMBL" id="JAATLK010000001">
    <property type="protein sequence ID" value="NIZ46414.1"/>
    <property type="molecule type" value="Genomic_DNA"/>
</dbReference>
<evidence type="ECO:0008006" key="3">
    <source>
        <dbReference type="Google" id="ProtNLM"/>
    </source>
</evidence>
<dbReference type="RefSeq" id="WP_167702882.1">
    <property type="nucleotide sequence ID" value="NZ_CP118168.1"/>
</dbReference>
<name>A0A968KTP7_9SPIO</name>
<dbReference type="AlphaFoldDB" id="A0A968KTP7"/>
<reference evidence="1" key="1">
    <citation type="submission" date="2020-03" db="EMBL/GenBank/DDBJ databases">
        <title>Spirochaetal bacteria isolated from arthropods constitute a novel genus Entomospira genus novum within the order Spirochaetales.</title>
        <authorList>
            <person name="Grana-Miraglia L."/>
            <person name="Sikutova S."/>
            <person name="Fingerle V."/>
            <person name="Sing A."/>
            <person name="Castillo-Ramirez S."/>
            <person name="Margos G."/>
            <person name="Rudolf I."/>
        </authorList>
    </citation>
    <scope>NUCLEOTIDE SEQUENCE</scope>
    <source>
        <strain evidence="1">BR208</strain>
    </source>
</reference>
<evidence type="ECO:0000313" key="2">
    <source>
        <dbReference type="Proteomes" id="UP000752013"/>
    </source>
</evidence>
<comment type="caution">
    <text evidence="1">The sequence shown here is derived from an EMBL/GenBank/DDBJ whole genome shotgun (WGS) entry which is preliminary data.</text>
</comment>
<gene>
    <name evidence="1" type="ORF">HCT46_00530</name>
</gene>
<dbReference type="Gene3D" id="2.40.160.130">
    <property type="entry name" value="Capsule assembly protein Wzi"/>
    <property type="match status" value="1"/>
</dbReference>
<protein>
    <recommendedName>
        <fullName evidence="3">Capsule assembly Wzi family protein</fullName>
    </recommendedName>
</protein>
<keyword evidence="2" id="KW-1185">Reference proteome</keyword>
<dbReference type="InterPro" id="IPR038636">
    <property type="entry name" value="Wzi_sf"/>
</dbReference>
<dbReference type="Proteomes" id="UP000752013">
    <property type="component" value="Unassembled WGS sequence"/>
</dbReference>
<evidence type="ECO:0000313" key="1">
    <source>
        <dbReference type="EMBL" id="NIZ46414.1"/>
    </source>
</evidence>
<accession>A0A968KTP7</accession>